<evidence type="ECO:0000256" key="5">
    <source>
        <dbReference type="SAM" id="MobiDB-lite"/>
    </source>
</evidence>
<feature type="compositionally biased region" description="Basic and acidic residues" evidence="5">
    <location>
        <begin position="402"/>
        <end position="415"/>
    </location>
</feature>
<dbReference type="Gene3D" id="1.25.40.10">
    <property type="entry name" value="Tetratricopeptide repeat domain"/>
    <property type="match status" value="1"/>
</dbReference>
<comment type="subcellular location">
    <subcellularLocation>
        <location evidence="1">Cytoplasm</location>
    </subcellularLocation>
</comment>
<dbReference type="PANTHER" id="PTHR45783:SF3">
    <property type="entry name" value="KINESIN LIGHT CHAIN"/>
    <property type="match status" value="1"/>
</dbReference>
<dbReference type="RefSeq" id="WP_406696139.1">
    <property type="nucleotide sequence ID" value="NZ_CP155447.1"/>
</dbReference>
<dbReference type="InterPro" id="IPR002151">
    <property type="entry name" value="Kinesin_light"/>
</dbReference>
<evidence type="ECO:0000256" key="2">
    <source>
        <dbReference type="ARBA" id="ARBA00022490"/>
    </source>
</evidence>
<dbReference type="PANTHER" id="PTHR45783">
    <property type="entry name" value="KINESIN LIGHT CHAIN"/>
    <property type="match status" value="1"/>
</dbReference>
<evidence type="ECO:0000313" key="6">
    <source>
        <dbReference type="EMBL" id="XBH03406.1"/>
    </source>
</evidence>
<dbReference type="EMBL" id="CP155447">
    <property type="protein sequence ID" value="XBH03406.1"/>
    <property type="molecule type" value="Genomic_DNA"/>
</dbReference>
<keyword evidence="2" id="KW-0963">Cytoplasm</keyword>
<gene>
    <name evidence="6" type="ORF">V5E97_34615</name>
</gene>
<evidence type="ECO:0000256" key="4">
    <source>
        <dbReference type="ARBA" id="ARBA00022803"/>
    </source>
</evidence>
<accession>A0AAU7CFH5</accession>
<name>A0AAU7CFH5_9BACT</name>
<proteinExistence type="predicted"/>
<sequence>MSSVGLGGELGAGPSRETAAERENSYEEIALWLQNEAERLFTQGQYGGAEQKVRQLLDLQNQVVGQQHADFALGLSMLGELRFLQGDRVSAEGMFRRSLAIRGRVLGRSHPDYAVSLTCLAGMLWRRDALDEAERCLRDALAIRHDALGPDHPDSIQGRKELVRMLRHRGDWAGAQALIRPFLSPTELPSGRSRGLELADDVVILSNQFKTLGETLASAARLMSSVGAPPPRERVQELKECREQFDSIQGETLECIESLRVPNPPTIVLGTLQDLASVLDDLADAESQKSEREQLRIQALTVLDRVLALTYWQNQEFPPLRECQERVRQLRDTIESGHWLDLPTQTESLAEGSHSLVNLLILIEQRESLSDREWAELHELVGEALGEPMARAASRARLFVHEAPPRRIDAPERPRAGRSQPTARPLPIPADPTPSPTPTPAPTPRTNLTGTLLCDLAVASLVPSMGTVINLPTASASESEAHRLLRSGRAPNVVEQSPTAWSEPASHPNDAAPERRGGDRRPIPSIVAGPLPLLNSFGPTLEPGVRTGLFLPSQFGSGARSGNRLQSPLT</sequence>
<reference evidence="6" key="1">
    <citation type="submission" date="2024-05" db="EMBL/GenBank/DDBJ databases">
        <title>Planctomycetes of the genus Singulisphaera possess chitinolytic capabilities.</title>
        <authorList>
            <person name="Ivanova A."/>
        </authorList>
    </citation>
    <scope>NUCLEOTIDE SEQUENCE</scope>
    <source>
        <strain evidence="6">Ch08T</strain>
    </source>
</reference>
<evidence type="ECO:0000256" key="1">
    <source>
        <dbReference type="ARBA" id="ARBA00004496"/>
    </source>
</evidence>
<feature type="region of interest" description="Disordered" evidence="5">
    <location>
        <begin position="489"/>
        <end position="524"/>
    </location>
</feature>
<dbReference type="GO" id="GO:0007018">
    <property type="term" value="P:microtubule-based movement"/>
    <property type="evidence" value="ECO:0007669"/>
    <property type="project" value="TreeGrafter"/>
</dbReference>
<feature type="region of interest" description="Disordered" evidence="5">
    <location>
        <begin position="551"/>
        <end position="570"/>
    </location>
</feature>
<dbReference type="AlphaFoldDB" id="A0AAU7CFH5"/>
<dbReference type="Pfam" id="PF13374">
    <property type="entry name" value="TPR_10"/>
    <property type="match status" value="2"/>
</dbReference>
<protein>
    <submittedName>
        <fullName evidence="6">Tetratricopeptide repeat protein</fullName>
    </submittedName>
</protein>
<feature type="region of interest" description="Disordered" evidence="5">
    <location>
        <begin position="402"/>
        <end position="448"/>
    </location>
</feature>
<feature type="compositionally biased region" description="Pro residues" evidence="5">
    <location>
        <begin position="424"/>
        <end position="443"/>
    </location>
</feature>
<organism evidence="6">
    <name type="scientific">Singulisphaera sp. Ch08</name>
    <dbReference type="NCBI Taxonomy" id="3120278"/>
    <lineage>
        <taxon>Bacteria</taxon>
        <taxon>Pseudomonadati</taxon>
        <taxon>Planctomycetota</taxon>
        <taxon>Planctomycetia</taxon>
        <taxon>Isosphaerales</taxon>
        <taxon>Isosphaeraceae</taxon>
        <taxon>Singulisphaera</taxon>
    </lineage>
</organism>
<dbReference type="SUPFAM" id="SSF48452">
    <property type="entry name" value="TPR-like"/>
    <property type="match status" value="1"/>
</dbReference>
<keyword evidence="4" id="KW-0802">TPR repeat</keyword>
<feature type="compositionally biased region" description="Basic and acidic residues" evidence="5">
    <location>
        <begin position="512"/>
        <end position="522"/>
    </location>
</feature>
<dbReference type="GO" id="GO:0005737">
    <property type="term" value="C:cytoplasm"/>
    <property type="evidence" value="ECO:0007669"/>
    <property type="project" value="UniProtKB-SubCell"/>
</dbReference>
<evidence type="ECO:0000256" key="3">
    <source>
        <dbReference type="ARBA" id="ARBA00022737"/>
    </source>
</evidence>
<dbReference type="GO" id="GO:0019894">
    <property type="term" value="F:kinesin binding"/>
    <property type="evidence" value="ECO:0007669"/>
    <property type="project" value="TreeGrafter"/>
</dbReference>
<dbReference type="GO" id="GO:0005871">
    <property type="term" value="C:kinesin complex"/>
    <property type="evidence" value="ECO:0007669"/>
    <property type="project" value="InterPro"/>
</dbReference>
<keyword evidence="3" id="KW-0677">Repeat</keyword>
<dbReference type="InterPro" id="IPR011990">
    <property type="entry name" value="TPR-like_helical_dom_sf"/>
</dbReference>